<name>A0A5M6DEY8_9BACT</name>
<dbReference type="GO" id="GO:0016757">
    <property type="term" value="F:glycosyltransferase activity"/>
    <property type="evidence" value="ECO:0007669"/>
    <property type="project" value="InterPro"/>
</dbReference>
<proteinExistence type="predicted"/>
<dbReference type="CDD" id="cd03811">
    <property type="entry name" value="GT4_GT28_WabH-like"/>
    <property type="match status" value="1"/>
</dbReference>
<dbReference type="SUPFAM" id="SSF53756">
    <property type="entry name" value="UDP-Glycosyltransferase/glycogen phosphorylase"/>
    <property type="match status" value="1"/>
</dbReference>
<keyword evidence="4" id="KW-1185">Reference proteome</keyword>
<dbReference type="PANTHER" id="PTHR12526">
    <property type="entry name" value="GLYCOSYLTRANSFERASE"/>
    <property type="match status" value="1"/>
</dbReference>
<evidence type="ECO:0000313" key="4">
    <source>
        <dbReference type="Proteomes" id="UP000323426"/>
    </source>
</evidence>
<dbReference type="InterPro" id="IPR001296">
    <property type="entry name" value="Glyco_trans_1"/>
</dbReference>
<evidence type="ECO:0000259" key="2">
    <source>
        <dbReference type="Pfam" id="PF13439"/>
    </source>
</evidence>
<organism evidence="3 4">
    <name type="scientific">Adhaeribacter rhizoryzae</name>
    <dbReference type="NCBI Taxonomy" id="2607907"/>
    <lineage>
        <taxon>Bacteria</taxon>
        <taxon>Pseudomonadati</taxon>
        <taxon>Bacteroidota</taxon>
        <taxon>Cytophagia</taxon>
        <taxon>Cytophagales</taxon>
        <taxon>Hymenobacteraceae</taxon>
        <taxon>Adhaeribacter</taxon>
    </lineage>
</organism>
<dbReference type="Gene3D" id="3.40.50.2000">
    <property type="entry name" value="Glycogen Phosphorylase B"/>
    <property type="match status" value="2"/>
</dbReference>
<dbReference type="Pfam" id="PF13439">
    <property type="entry name" value="Glyco_transf_4"/>
    <property type="match status" value="1"/>
</dbReference>
<dbReference type="EMBL" id="VWSF01000010">
    <property type="protein sequence ID" value="KAA5544749.1"/>
    <property type="molecule type" value="Genomic_DNA"/>
</dbReference>
<dbReference type="PANTHER" id="PTHR12526:SF630">
    <property type="entry name" value="GLYCOSYLTRANSFERASE"/>
    <property type="match status" value="1"/>
</dbReference>
<dbReference type="Pfam" id="PF00534">
    <property type="entry name" value="Glycos_transf_1"/>
    <property type="match status" value="1"/>
</dbReference>
<keyword evidence="3" id="KW-0808">Transferase</keyword>
<sequence>MQPKPSIFFIIPSLHGGGSERVITHLIRNLNPDLFSITLVLVKKEGVFLSAIPEQVPIIVLNSSQTRYIPVKLVKLIWQHKPDIVFSTLGHLNLIIATLRFLMPAKTRFIARESSMVSLHNKNERFPIIFNLLFKTVYKSFYKIVCQSRYMQQDLIENYNIPLSKTFVINNPIDFKLINSHINVQQSPYEPGFVNFVAVGRLSVEKGYNRLIDAFAAVPEQNIKLTIIGEGDDYDLLVKRIAERGLENKVCLARFIKNPYNYMFHAHALIITSHYEGFPNVVIEANACGTPVIAMNSPGGISEIIDENRNGWLIQDDNILALTQKIREVALLPKPAPAALVQLAEQKYSLAYIIQKYEGLFTEALKQNS</sequence>
<reference evidence="3 4" key="1">
    <citation type="submission" date="2019-09" db="EMBL/GenBank/DDBJ databases">
        <title>Genome sequence and assembly of Adhaeribacter sp.</title>
        <authorList>
            <person name="Chhetri G."/>
        </authorList>
    </citation>
    <scope>NUCLEOTIDE SEQUENCE [LARGE SCALE GENOMIC DNA]</scope>
    <source>
        <strain evidence="3 4">DK36</strain>
    </source>
</reference>
<gene>
    <name evidence="3" type="ORF">F0145_13755</name>
</gene>
<dbReference type="AlphaFoldDB" id="A0A5M6DEY8"/>
<dbReference type="Proteomes" id="UP000323426">
    <property type="component" value="Unassembled WGS sequence"/>
</dbReference>
<evidence type="ECO:0000259" key="1">
    <source>
        <dbReference type="Pfam" id="PF00534"/>
    </source>
</evidence>
<feature type="domain" description="Glycosyl transferase family 1" evidence="1">
    <location>
        <begin position="196"/>
        <end position="333"/>
    </location>
</feature>
<feature type="domain" description="Glycosyltransferase subfamily 4-like N-terminal" evidence="2">
    <location>
        <begin position="17"/>
        <end position="175"/>
    </location>
</feature>
<comment type="caution">
    <text evidence="3">The sequence shown here is derived from an EMBL/GenBank/DDBJ whole genome shotgun (WGS) entry which is preliminary data.</text>
</comment>
<dbReference type="InterPro" id="IPR028098">
    <property type="entry name" value="Glyco_trans_4-like_N"/>
</dbReference>
<protein>
    <submittedName>
        <fullName evidence="3">Glycosyltransferase</fullName>
    </submittedName>
</protein>
<dbReference type="RefSeq" id="WP_150088999.1">
    <property type="nucleotide sequence ID" value="NZ_VWSF01000010.1"/>
</dbReference>
<evidence type="ECO:0000313" key="3">
    <source>
        <dbReference type="EMBL" id="KAA5544749.1"/>
    </source>
</evidence>
<accession>A0A5M6DEY8</accession>